<gene>
    <name evidence="3" type="ORF">EW026_g3334</name>
</gene>
<feature type="region of interest" description="Disordered" evidence="1">
    <location>
        <begin position="600"/>
        <end position="629"/>
    </location>
</feature>
<dbReference type="Pfam" id="PF20149">
    <property type="entry name" value="DUF6532"/>
    <property type="match status" value="1"/>
</dbReference>
<proteinExistence type="predicted"/>
<comment type="caution">
    <text evidence="3">The sequence shown here is derived from an EMBL/GenBank/DDBJ whole genome shotgun (WGS) entry which is preliminary data.</text>
</comment>
<reference evidence="3 4" key="1">
    <citation type="submission" date="2019-02" db="EMBL/GenBank/DDBJ databases">
        <title>Genome sequencing of the rare red list fungi Phlebia centrifuga.</title>
        <authorList>
            <person name="Buettner E."/>
            <person name="Kellner H."/>
        </authorList>
    </citation>
    <scope>NUCLEOTIDE SEQUENCE [LARGE SCALE GENOMIC DNA]</scope>
    <source>
        <strain evidence="3 4">DSM 108282</strain>
    </source>
</reference>
<organism evidence="3 4">
    <name type="scientific">Hermanssonia centrifuga</name>
    <dbReference type="NCBI Taxonomy" id="98765"/>
    <lineage>
        <taxon>Eukaryota</taxon>
        <taxon>Fungi</taxon>
        <taxon>Dikarya</taxon>
        <taxon>Basidiomycota</taxon>
        <taxon>Agaricomycotina</taxon>
        <taxon>Agaricomycetes</taxon>
        <taxon>Polyporales</taxon>
        <taxon>Meruliaceae</taxon>
        <taxon>Hermanssonia</taxon>
    </lineage>
</organism>
<feature type="region of interest" description="Disordered" evidence="1">
    <location>
        <begin position="1"/>
        <end position="24"/>
    </location>
</feature>
<feature type="domain" description="DUF6532" evidence="2">
    <location>
        <begin position="392"/>
        <end position="544"/>
    </location>
</feature>
<accession>A0A4V3XAQ0</accession>
<name>A0A4V3XAQ0_9APHY</name>
<feature type="compositionally biased region" description="Basic and acidic residues" evidence="1">
    <location>
        <begin position="617"/>
        <end position="629"/>
    </location>
</feature>
<sequence>MPVTTRTANTEAHPGRPVIAGQRKRRTKAEMQAAREAEILAQAAKNNDERTRKAVIERLAYLEAQAASTSKAKLAATALPPTPSSLVVKGAGTSRGKGTANKVAASMKGSSESGKANLQDVNQSMKKVPKSNDKLTRQNIEIIRAALETPTPRGRGPNEVSMLIPAGKRKANDRQTTNASNKKAKPANAQTSGFRDGYIGSSAIHTDSSKGAANAKGKAIQVIRAASSSESDPIEDDDEDIAMGEAYFEEGASEGEKEEGGEIEVIDVDAFPSSSEDGDVLPFGDGAEERQTKPFQREVLSVEVGEDTTRSYGPPWGRNPAPKEKWNKFDLPIAPKDHAQFSEEFLHRCIRWVGNQRVTFNTNSVNILAAMQVSWDAVFSLDYPLRITRHTPVYDITMQKVYQWRNTLGTLAYDCVDGYFLDHKDVFKTEDERAAHVDELLKMGGKLPFLYARIRTNEISGKREGVGAFQGPIVLKVFAAHLKALEAIDKRAVSNDIKPYGALALAATAVERAFTASAGGYVNRTHSWFSDRNWGEVSMKYLAATQTLSDATWNIIVRRAKATMDQAEPDQFKILKDLPEKPVDDYAVDDIVDEEWLANNQEGDEAEDYGRVSEGGNVHDEHMKVEEEM</sequence>
<feature type="compositionally biased region" description="Polar residues" evidence="1">
    <location>
        <begin position="1"/>
        <end position="10"/>
    </location>
</feature>
<dbReference type="AlphaFoldDB" id="A0A4V3XAQ0"/>
<evidence type="ECO:0000313" key="4">
    <source>
        <dbReference type="Proteomes" id="UP000309038"/>
    </source>
</evidence>
<keyword evidence="4" id="KW-1185">Reference proteome</keyword>
<dbReference type="InterPro" id="IPR045341">
    <property type="entry name" value="DUF6532"/>
</dbReference>
<protein>
    <recommendedName>
        <fullName evidence="2">DUF6532 domain-containing protein</fullName>
    </recommendedName>
</protein>
<feature type="region of interest" description="Disordered" evidence="1">
    <location>
        <begin position="168"/>
        <end position="194"/>
    </location>
</feature>
<dbReference type="Proteomes" id="UP000309038">
    <property type="component" value="Unassembled WGS sequence"/>
</dbReference>
<evidence type="ECO:0000259" key="2">
    <source>
        <dbReference type="Pfam" id="PF20149"/>
    </source>
</evidence>
<feature type="compositionally biased region" description="Low complexity" evidence="1">
    <location>
        <begin position="178"/>
        <end position="189"/>
    </location>
</feature>
<evidence type="ECO:0000256" key="1">
    <source>
        <dbReference type="SAM" id="MobiDB-lite"/>
    </source>
</evidence>
<dbReference type="EMBL" id="SGPJ01000099">
    <property type="protein sequence ID" value="THG98912.1"/>
    <property type="molecule type" value="Genomic_DNA"/>
</dbReference>
<evidence type="ECO:0000313" key="3">
    <source>
        <dbReference type="EMBL" id="THG98912.1"/>
    </source>
</evidence>